<dbReference type="Gramene" id="KOM36121">
    <property type="protein sequence ID" value="KOM36121"/>
    <property type="gene ID" value="LR48_Vigan02g227100"/>
</dbReference>
<feature type="region of interest" description="Disordered" evidence="17">
    <location>
        <begin position="891"/>
        <end position="918"/>
    </location>
</feature>
<dbReference type="Pfam" id="PF01477">
    <property type="entry name" value="PLAT"/>
    <property type="match status" value="1"/>
</dbReference>
<evidence type="ECO:0000256" key="15">
    <source>
        <dbReference type="RuleBase" id="RU003974"/>
    </source>
</evidence>
<proteinExistence type="inferred from homology"/>
<evidence type="ECO:0000259" key="19">
    <source>
        <dbReference type="PROSITE" id="PS51393"/>
    </source>
</evidence>
<comment type="pathway">
    <text evidence="16">Lipid metabolism; oxylipin biosynthesis.</text>
</comment>
<dbReference type="Gene3D" id="3.10.450.60">
    <property type="match status" value="1"/>
</dbReference>
<comment type="cofactor">
    <cofactor evidence="1 15">
        <name>Fe cation</name>
        <dbReference type="ChEBI" id="CHEBI:24875"/>
    </cofactor>
</comment>
<evidence type="ECO:0000256" key="6">
    <source>
        <dbReference type="ARBA" id="ARBA00022723"/>
    </source>
</evidence>
<comment type="caution">
    <text evidence="14">Lacks conserved residue(s) required for the propagation of feature annotation.</text>
</comment>
<dbReference type="SMART" id="SM00308">
    <property type="entry name" value="LH2"/>
    <property type="match status" value="1"/>
</dbReference>
<dbReference type="GO" id="GO:0005737">
    <property type="term" value="C:cytoplasm"/>
    <property type="evidence" value="ECO:0007669"/>
    <property type="project" value="UniProtKB-SubCell"/>
</dbReference>
<evidence type="ECO:0000256" key="5">
    <source>
        <dbReference type="ARBA" id="ARBA00022516"/>
    </source>
</evidence>
<evidence type="ECO:0000256" key="14">
    <source>
        <dbReference type="PROSITE-ProRule" id="PRU00152"/>
    </source>
</evidence>
<dbReference type="SUPFAM" id="SSF49723">
    <property type="entry name" value="Lipase/lipooxygenase domain (PLAT/LH2 domain)"/>
    <property type="match status" value="1"/>
</dbReference>
<dbReference type="Gene3D" id="2.60.60.20">
    <property type="entry name" value="PLAT/LH2 domain"/>
    <property type="match status" value="1"/>
</dbReference>
<dbReference type="EC" id="1.13.11.-" evidence="16"/>
<dbReference type="EMBL" id="CM003372">
    <property type="protein sequence ID" value="KOM36121.1"/>
    <property type="molecule type" value="Genomic_DNA"/>
</dbReference>
<comment type="similarity">
    <text evidence="3 15">Belongs to the lipoxygenase family.</text>
</comment>
<dbReference type="CDD" id="cd01751">
    <property type="entry name" value="PLAT_LH2"/>
    <property type="match status" value="1"/>
</dbReference>
<dbReference type="PROSITE" id="PS00081">
    <property type="entry name" value="LIPOXYGENASE_2"/>
    <property type="match status" value="1"/>
</dbReference>
<organism evidence="20 21">
    <name type="scientific">Phaseolus angularis</name>
    <name type="common">Azuki bean</name>
    <name type="synonym">Vigna angularis</name>
    <dbReference type="NCBI Taxonomy" id="3914"/>
    <lineage>
        <taxon>Eukaryota</taxon>
        <taxon>Viridiplantae</taxon>
        <taxon>Streptophyta</taxon>
        <taxon>Embryophyta</taxon>
        <taxon>Tracheophyta</taxon>
        <taxon>Spermatophyta</taxon>
        <taxon>Magnoliopsida</taxon>
        <taxon>eudicotyledons</taxon>
        <taxon>Gunneridae</taxon>
        <taxon>Pentapetalae</taxon>
        <taxon>rosids</taxon>
        <taxon>fabids</taxon>
        <taxon>Fabales</taxon>
        <taxon>Fabaceae</taxon>
        <taxon>Papilionoideae</taxon>
        <taxon>50 kb inversion clade</taxon>
        <taxon>NPAAA clade</taxon>
        <taxon>indigoferoid/millettioid clade</taxon>
        <taxon>Phaseoleae</taxon>
        <taxon>Vigna</taxon>
    </lineage>
</organism>
<dbReference type="Gene3D" id="4.10.375.10">
    <property type="entry name" value="Lipoxygenase-1, Domain 2"/>
    <property type="match status" value="1"/>
</dbReference>
<accession>A0A0L9U040</accession>
<feature type="region of interest" description="Disordered" evidence="17">
    <location>
        <begin position="202"/>
        <end position="237"/>
    </location>
</feature>
<dbReference type="GO" id="GO:0005506">
    <property type="term" value="F:iron ion binding"/>
    <property type="evidence" value="ECO:0007669"/>
    <property type="project" value="UniProtKB-ARBA"/>
</dbReference>
<evidence type="ECO:0000259" key="18">
    <source>
        <dbReference type="PROSITE" id="PS50095"/>
    </source>
</evidence>
<dbReference type="InterPro" id="IPR000907">
    <property type="entry name" value="LipOase"/>
</dbReference>
<evidence type="ECO:0000256" key="12">
    <source>
        <dbReference type="ARBA" id="ARBA00023098"/>
    </source>
</evidence>
<dbReference type="GO" id="GO:0006633">
    <property type="term" value="P:fatty acid biosynthetic process"/>
    <property type="evidence" value="ECO:0007669"/>
    <property type="project" value="UniProtKB-KW"/>
</dbReference>
<protein>
    <recommendedName>
        <fullName evidence="16">Lipoxygenase</fullName>
        <ecNumber evidence="16">1.13.11.-</ecNumber>
    </recommendedName>
</protein>
<dbReference type="GO" id="GO:0016702">
    <property type="term" value="F:oxidoreductase activity, acting on single donors with incorporation of molecular oxygen, incorporation of two atoms of oxygen"/>
    <property type="evidence" value="ECO:0007669"/>
    <property type="project" value="InterPro"/>
</dbReference>
<keyword evidence="6 15" id="KW-0479">Metal-binding</keyword>
<dbReference type="PROSITE" id="PS50095">
    <property type="entry name" value="PLAT"/>
    <property type="match status" value="1"/>
</dbReference>
<dbReference type="Gene3D" id="1.20.245.10">
    <property type="entry name" value="Lipoxygenase-1, Domain 5"/>
    <property type="match status" value="1"/>
</dbReference>
<dbReference type="FunFam" id="1.20.245.10:FF:000002">
    <property type="entry name" value="Lipoxygenase"/>
    <property type="match status" value="1"/>
</dbReference>
<evidence type="ECO:0000256" key="3">
    <source>
        <dbReference type="ARBA" id="ARBA00009419"/>
    </source>
</evidence>
<dbReference type="PRINTS" id="PR00468">
    <property type="entry name" value="PLTLPOXGNASE"/>
</dbReference>
<keyword evidence="5 16" id="KW-0444">Lipid biosynthesis</keyword>
<evidence type="ECO:0000256" key="11">
    <source>
        <dbReference type="ARBA" id="ARBA00023004"/>
    </source>
</evidence>
<keyword evidence="7 16" id="KW-0925">Oxylipin biosynthesis</keyword>
<dbReference type="STRING" id="3914.A0A0L9U040"/>
<keyword evidence="13 16" id="KW-0275">Fatty acid biosynthesis</keyword>
<evidence type="ECO:0000256" key="8">
    <source>
        <dbReference type="ARBA" id="ARBA00022832"/>
    </source>
</evidence>
<keyword evidence="12" id="KW-0443">Lipid metabolism</keyword>
<dbReference type="InterPro" id="IPR036392">
    <property type="entry name" value="PLAT/LH2_dom_sf"/>
</dbReference>
<keyword evidence="9 15" id="KW-0223">Dioxygenase</keyword>
<dbReference type="InterPro" id="IPR020834">
    <property type="entry name" value="LipOase_CS"/>
</dbReference>
<feature type="domain" description="PLAT" evidence="18">
    <location>
        <begin position="26"/>
        <end position="150"/>
    </location>
</feature>
<dbReference type="GO" id="GO:0031408">
    <property type="term" value="P:oxylipin biosynthetic process"/>
    <property type="evidence" value="ECO:0007669"/>
    <property type="project" value="UniProtKB-UniRule"/>
</dbReference>
<dbReference type="GO" id="GO:0034440">
    <property type="term" value="P:lipid oxidation"/>
    <property type="evidence" value="ECO:0007669"/>
    <property type="project" value="InterPro"/>
</dbReference>
<dbReference type="Proteomes" id="UP000053144">
    <property type="component" value="Chromosome 2"/>
</dbReference>
<dbReference type="OMA" id="TESWVWQ"/>
<dbReference type="InterPro" id="IPR001024">
    <property type="entry name" value="PLAT/LH2_dom"/>
</dbReference>
<evidence type="ECO:0000256" key="2">
    <source>
        <dbReference type="ARBA" id="ARBA00004496"/>
    </source>
</evidence>
<dbReference type="PROSITE" id="PS51393">
    <property type="entry name" value="LIPOXYGENASE_3"/>
    <property type="match status" value="1"/>
</dbReference>
<evidence type="ECO:0000256" key="7">
    <source>
        <dbReference type="ARBA" id="ARBA00022767"/>
    </source>
</evidence>
<evidence type="ECO:0000256" key="13">
    <source>
        <dbReference type="ARBA" id="ARBA00023160"/>
    </source>
</evidence>
<dbReference type="PANTHER" id="PTHR11771">
    <property type="entry name" value="LIPOXYGENASE"/>
    <property type="match status" value="1"/>
</dbReference>
<evidence type="ECO:0000256" key="4">
    <source>
        <dbReference type="ARBA" id="ARBA00022490"/>
    </source>
</evidence>
<sequence>MEVIQKLERRREVRGRVTLMKKGLLDFHDIKANILDRIHELLGRGVSLQLISATSPNPGPIGEVAYLEKWVSTISSLTTPATDVEFSITFDWDETMGVPGAFIIKNHHHSQFYLKTLTIEHIPGHGPVKFLCNSWVYPVHRYAYDRVFFANKAYLPCETPEPLRRFREQELIVLRGKGFGRLKEWDRVYDYACYNDLGSPDNGPNSARPVLGGGSQFPYPRRGRTGRPHTKTESKRAWRTDEEFAREMLAGVNPVIIQRLQDFPPVSKLDPNAYGDQTSSIRATDIENSLDGLTINEAIQEKKLFILDHHDALMPYISRINSTNTKTYASRTLLFLQDDGTLKPLAIELSLPHPQGEQHGAVSKVFVPAKEGSAASVWQLAKAYVAVNDSGYHQLVSHWLHSHAVIEPFVIATHRQLSILHPIYKLLKPHFKDTMHINALARHLLISAGGVLEKTVFPGKFSMEMSAFTYKSWVFPDQALPADLLKRGMAVQDSSYPHGLKLVIEDYPYAVDGLEIWEAIETWVTEYCNFYYTSSEMVEEDDELQNWWKEIRNEGHGDLKDRPWWGEMKTREELIQSCTIIIWLASAFHAAVNFGQYPYAGYLPNRPTVSRRFMPELGTPEYEELKSNPDLAFLKTITAQFQTLLGVSLIEILSRHSTEEVYLGQSENTEWTLDVEPLKAFDRFSEKLMEIESNITKRNKDERLKNRNGPVKVPYTLLYPNTSDHSKEDWCGGIACAEEQRGRARSAFQVGSFTRALFVDDFTVHERLKRMWDIRLPSTDVRLPSTDVGYPLKANRISHIRFGLELYGIRMRGIGAFGHSSASQDIPRSPTTVPDADVVAIDHMWLHFRAHVVSNVRHAASPSDCVDGYIQWFRRVSHPYIIVAADDARPTLAPRQRPDVPREARPHRRSSPPSPSGALARFRRMARMLQSLISCRHVTEGTVAHQVSVDLLQIANEGIDEYSTTRREQRHVRGRRSTSN</sequence>
<dbReference type="FunFam" id="3.10.450.60:FF:000002">
    <property type="entry name" value="Lipoxygenase"/>
    <property type="match status" value="1"/>
</dbReference>
<dbReference type="UniPathway" id="UPA00382"/>
<reference evidence="21" key="1">
    <citation type="journal article" date="2015" name="Proc. Natl. Acad. Sci. U.S.A.">
        <title>Genome sequencing of adzuki bean (Vigna angularis) provides insight into high starch and low fat accumulation and domestication.</title>
        <authorList>
            <person name="Yang K."/>
            <person name="Tian Z."/>
            <person name="Chen C."/>
            <person name="Luo L."/>
            <person name="Zhao B."/>
            <person name="Wang Z."/>
            <person name="Yu L."/>
            <person name="Li Y."/>
            <person name="Sun Y."/>
            <person name="Li W."/>
            <person name="Chen Y."/>
            <person name="Li Y."/>
            <person name="Zhang Y."/>
            <person name="Ai D."/>
            <person name="Zhao J."/>
            <person name="Shang C."/>
            <person name="Ma Y."/>
            <person name="Wu B."/>
            <person name="Wang M."/>
            <person name="Gao L."/>
            <person name="Sun D."/>
            <person name="Zhang P."/>
            <person name="Guo F."/>
            <person name="Wang W."/>
            <person name="Li Y."/>
            <person name="Wang J."/>
            <person name="Varshney R.K."/>
            <person name="Wang J."/>
            <person name="Ling H.Q."/>
            <person name="Wan P."/>
        </authorList>
    </citation>
    <scope>NUCLEOTIDE SEQUENCE</scope>
    <source>
        <strain evidence="21">cv. Jingnong 6</strain>
    </source>
</reference>
<evidence type="ECO:0000256" key="9">
    <source>
        <dbReference type="ARBA" id="ARBA00022964"/>
    </source>
</evidence>
<evidence type="ECO:0000313" key="20">
    <source>
        <dbReference type="EMBL" id="KOM36121.1"/>
    </source>
</evidence>
<keyword evidence="8" id="KW-0276">Fatty acid metabolism</keyword>
<dbReference type="SUPFAM" id="SSF48484">
    <property type="entry name" value="Lipoxigenase"/>
    <property type="match status" value="1"/>
</dbReference>
<dbReference type="Pfam" id="PF00305">
    <property type="entry name" value="Lipoxygenase"/>
    <property type="match status" value="1"/>
</dbReference>
<feature type="domain" description="Lipoxygenase" evidence="19">
    <location>
        <begin position="153"/>
        <end position="740"/>
    </location>
</feature>
<comment type="function">
    <text evidence="16">Plant lipoxygenase may be involved in a number of diverse aspects of plant physiology including growth and development, pest resistance, and senescence or responses to wounding.</text>
</comment>
<keyword evidence="4" id="KW-0963">Cytoplasm</keyword>
<dbReference type="InterPro" id="IPR020833">
    <property type="entry name" value="LipOase_Fe_BS"/>
</dbReference>
<dbReference type="InterPro" id="IPR042057">
    <property type="entry name" value="Lipoxy_PLAT/LH2"/>
</dbReference>
<gene>
    <name evidence="20" type="ORF">LR48_Vigan02g227100</name>
</gene>
<evidence type="ECO:0000256" key="10">
    <source>
        <dbReference type="ARBA" id="ARBA00023002"/>
    </source>
</evidence>
<dbReference type="PROSITE" id="PS00711">
    <property type="entry name" value="LIPOXYGENASE_1"/>
    <property type="match status" value="1"/>
</dbReference>
<evidence type="ECO:0000256" key="1">
    <source>
        <dbReference type="ARBA" id="ARBA00001962"/>
    </source>
</evidence>
<evidence type="ECO:0000256" key="17">
    <source>
        <dbReference type="SAM" id="MobiDB-lite"/>
    </source>
</evidence>
<dbReference type="InterPro" id="IPR013819">
    <property type="entry name" value="LipOase_C"/>
</dbReference>
<evidence type="ECO:0000313" key="21">
    <source>
        <dbReference type="Proteomes" id="UP000053144"/>
    </source>
</evidence>
<dbReference type="InterPro" id="IPR036226">
    <property type="entry name" value="LipOase_C_sf"/>
</dbReference>
<keyword evidence="10 15" id="KW-0560">Oxidoreductase</keyword>
<keyword evidence="11 15" id="KW-0408">Iron</keyword>
<dbReference type="AlphaFoldDB" id="A0A0L9U040"/>
<evidence type="ECO:0000256" key="16">
    <source>
        <dbReference type="RuleBase" id="RU003975"/>
    </source>
</evidence>
<dbReference type="InterPro" id="IPR001246">
    <property type="entry name" value="LipOase_plant"/>
</dbReference>
<comment type="subcellular location">
    <subcellularLocation>
        <location evidence="2">Cytoplasm</location>
    </subcellularLocation>
</comment>
<dbReference type="PRINTS" id="PR00087">
    <property type="entry name" value="LIPOXYGENASE"/>
</dbReference>
<name>A0A0L9U040_PHAAN</name>